<name>A0ABX0E253_9ACTN</name>
<evidence type="ECO:0000313" key="4">
    <source>
        <dbReference type="Proteomes" id="UP001518140"/>
    </source>
</evidence>
<sequence length="240" mass="25172">MPFLVEQPATHLESSVNRRPCLLAALALAAAAALSLSACGGGGSGSSTDDDKTAGANKTGGAGVGSTKSPSPSESAAASGERPKVELPSDVTHTFSPEQSNDAVQNAILKDNAELIRALDAAIVAQNPRLPALEFYTEGEGAVAAEKWVKAFADAGWTITGSVRYFDRQVRVSSEDTASLTYCADESKGFSKVIKTNEVKRTKVTKDSYVAYAVRVEKNADGVWELMEINSARGADKCQP</sequence>
<feature type="region of interest" description="Disordered" evidence="1">
    <location>
        <begin position="40"/>
        <end position="99"/>
    </location>
</feature>
<evidence type="ECO:0000256" key="2">
    <source>
        <dbReference type="SAM" id="SignalP"/>
    </source>
</evidence>
<comment type="caution">
    <text evidence="3">The sequence shown here is derived from an EMBL/GenBank/DDBJ whole genome shotgun (WGS) entry which is preliminary data.</text>
</comment>
<feature type="chain" id="PRO_5046245987" description="Lipoprotein" evidence="2">
    <location>
        <begin position="41"/>
        <end position="240"/>
    </location>
</feature>
<proteinExistence type="predicted"/>
<feature type="compositionally biased region" description="Low complexity" evidence="1">
    <location>
        <begin position="69"/>
        <end position="79"/>
    </location>
</feature>
<protein>
    <recommendedName>
        <fullName evidence="5">Lipoprotein</fullName>
    </recommendedName>
</protein>
<keyword evidence="4" id="KW-1185">Reference proteome</keyword>
<reference evidence="3 4" key="1">
    <citation type="submission" date="2020-02" db="EMBL/GenBank/DDBJ databases">
        <title>Whole-genome analyses of novel actinobacteria.</title>
        <authorList>
            <person name="Sahin N."/>
            <person name="Tokatli A."/>
        </authorList>
    </citation>
    <scope>NUCLEOTIDE SEQUENCE [LARGE SCALE GENOMIC DNA]</scope>
    <source>
        <strain evidence="3 4">YC419</strain>
    </source>
</reference>
<keyword evidence="2" id="KW-0732">Signal</keyword>
<evidence type="ECO:0000256" key="1">
    <source>
        <dbReference type="SAM" id="MobiDB-lite"/>
    </source>
</evidence>
<gene>
    <name evidence="3" type="ORF">G6048_41445</name>
</gene>
<evidence type="ECO:0008006" key="5">
    <source>
        <dbReference type="Google" id="ProtNLM"/>
    </source>
</evidence>
<evidence type="ECO:0000313" key="3">
    <source>
        <dbReference type="EMBL" id="NGO48283.1"/>
    </source>
</evidence>
<feature type="signal peptide" evidence="2">
    <location>
        <begin position="1"/>
        <end position="40"/>
    </location>
</feature>
<organism evidence="3 4">
    <name type="scientific">Streptomyces ureilyticus</name>
    <dbReference type="NCBI Taxonomy" id="1775131"/>
    <lineage>
        <taxon>Bacteria</taxon>
        <taxon>Bacillati</taxon>
        <taxon>Actinomycetota</taxon>
        <taxon>Actinomycetes</taxon>
        <taxon>Kitasatosporales</taxon>
        <taxon>Streptomycetaceae</taxon>
        <taxon>Streptomyces</taxon>
    </lineage>
</organism>
<dbReference type="Proteomes" id="UP001518140">
    <property type="component" value="Unassembled WGS sequence"/>
</dbReference>
<accession>A0ABX0E253</accession>
<dbReference type="EMBL" id="JAAKZX010000241">
    <property type="protein sequence ID" value="NGO48283.1"/>
    <property type="molecule type" value="Genomic_DNA"/>
</dbReference>